<comment type="caution">
    <text evidence="1">The sequence shown here is derived from an EMBL/GenBank/DDBJ whole genome shotgun (WGS) entry which is preliminary data.</text>
</comment>
<sequence>MAINLRLVDPAFDQHTLTAKRQFNHTQISFISLNSCTLSHPPPQGETVCLYRLASGQKSLLQTHTTPKSDRLSETPTNFSTAQMTYNADTRDEISDYRILEVEPEFIGSVRGSLKSEEELKSGDEETEGIGESGVIPTSVWPNELLSVKEKRFIFLIKVSSRDSINPL</sequence>
<gene>
    <name evidence="1" type="ORF">PXEA_LOCUS4219</name>
</gene>
<dbReference type="EMBL" id="CAAALY010009912">
    <property type="protein sequence ID" value="VEL10779.1"/>
    <property type="molecule type" value="Genomic_DNA"/>
</dbReference>
<evidence type="ECO:0000313" key="2">
    <source>
        <dbReference type="Proteomes" id="UP000784294"/>
    </source>
</evidence>
<keyword evidence="2" id="KW-1185">Reference proteome</keyword>
<proteinExistence type="predicted"/>
<name>A0A3S5A9Q0_9PLAT</name>
<organism evidence="1 2">
    <name type="scientific">Protopolystoma xenopodis</name>
    <dbReference type="NCBI Taxonomy" id="117903"/>
    <lineage>
        <taxon>Eukaryota</taxon>
        <taxon>Metazoa</taxon>
        <taxon>Spiralia</taxon>
        <taxon>Lophotrochozoa</taxon>
        <taxon>Platyhelminthes</taxon>
        <taxon>Monogenea</taxon>
        <taxon>Polyopisthocotylea</taxon>
        <taxon>Polystomatidea</taxon>
        <taxon>Polystomatidae</taxon>
        <taxon>Protopolystoma</taxon>
    </lineage>
</organism>
<evidence type="ECO:0000313" key="1">
    <source>
        <dbReference type="EMBL" id="VEL10779.1"/>
    </source>
</evidence>
<protein>
    <submittedName>
        <fullName evidence="1">Uncharacterized protein</fullName>
    </submittedName>
</protein>
<dbReference type="AlphaFoldDB" id="A0A3S5A9Q0"/>
<dbReference type="Proteomes" id="UP000784294">
    <property type="component" value="Unassembled WGS sequence"/>
</dbReference>
<accession>A0A3S5A9Q0</accession>
<reference evidence="1" key="1">
    <citation type="submission" date="2018-11" db="EMBL/GenBank/DDBJ databases">
        <authorList>
            <consortium name="Pathogen Informatics"/>
        </authorList>
    </citation>
    <scope>NUCLEOTIDE SEQUENCE</scope>
</reference>